<dbReference type="RefSeq" id="WP_068865817.1">
    <property type="nucleotide sequence ID" value="NZ_LZYB01000009.1"/>
</dbReference>
<proteinExistence type="predicted"/>
<evidence type="ECO:0000313" key="3">
    <source>
        <dbReference type="Proteomes" id="UP000092484"/>
    </source>
</evidence>
<dbReference type="InterPro" id="IPR029063">
    <property type="entry name" value="SAM-dependent_MTases_sf"/>
</dbReference>
<dbReference type="Gene3D" id="3.40.50.150">
    <property type="entry name" value="Vaccinia Virus protein VP39"/>
    <property type="match status" value="1"/>
</dbReference>
<dbReference type="EMBL" id="LZYB01000009">
    <property type="protein sequence ID" value="OBV09903.1"/>
    <property type="molecule type" value="Genomic_DNA"/>
</dbReference>
<keyword evidence="3" id="KW-1185">Reference proteome</keyword>
<dbReference type="STRING" id="1300349.I603_2799"/>
<organism evidence="2 3">
    <name type="scientific">Erythrobacter dokdonensis DSW-74</name>
    <dbReference type="NCBI Taxonomy" id="1300349"/>
    <lineage>
        <taxon>Bacteria</taxon>
        <taxon>Pseudomonadati</taxon>
        <taxon>Pseudomonadota</taxon>
        <taxon>Alphaproteobacteria</taxon>
        <taxon>Sphingomonadales</taxon>
        <taxon>Erythrobacteraceae</taxon>
        <taxon>Erythrobacter/Porphyrobacter group</taxon>
        <taxon>Erythrobacter</taxon>
    </lineage>
</organism>
<dbReference type="GO" id="GO:0003676">
    <property type="term" value="F:nucleic acid binding"/>
    <property type="evidence" value="ECO:0007669"/>
    <property type="project" value="InterPro"/>
</dbReference>
<dbReference type="InterPro" id="IPR040758">
    <property type="entry name" value="PrmC_N"/>
</dbReference>
<dbReference type="Gene3D" id="1.10.8.10">
    <property type="entry name" value="DNA helicase RuvA subunit, C-terminal domain"/>
    <property type="match status" value="1"/>
</dbReference>
<dbReference type="InterPro" id="IPR050320">
    <property type="entry name" value="N5-glutamine_MTase"/>
</dbReference>
<reference evidence="2 3" key="1">
    <citation type="submission" date="2016-06" db="EMBL/GenBank/DDBJ databases">
        <title>Genome sequence of Porphyrobacter dokdonensis DSW-74.</title>
        <authorList>
            <person name="Kim J.F."/>
            <person name="Song J.Y."/>
        </authorList>
    </citation>
    <scope>NUCLEOTIDE SEQUENCE [LARGE SCALE GENOMIC DNA]</scope>
    <source>
        <strain evidence="2 3">DSW-74</strain>
    </source>
</reference>
<dbReference type="InterPro" id="IPR002052">
    <property type="entry name" value="DNA_methylase_N6_adenine_CS"/>
</dbReference>
<gene>
    <name evidence="2" type="ORF">I603_2799</name>
</gene>
<dbReference type="PANTHER" id="PTHR18895">
    <property type="entry name" value="HEMK METHYLTRANSFERASE"/>
    <property type="match status" value="1"/>
</dbReference>
<dbReference type="GO" id="GO:0032259">
    <property type="term" value="P:methylation"/>
    <property type="evidence" value="ECO:0007669"/>
    <property type="project" value="UniProtKB-KW"/>
</dbReference>
<dbReference type="SUPFAM" id="SSF53335">
    <property type="entry name" value="S-adenosyl-L-methionine-dependent methyltransferases"/>
    <property type="match status" value="1"/>
</dbReference>
<name>A0A1A7BBI1_9SPHN</name>
<protein>
    <submittedName>
        <fullName evidence="2">N5-glutamine S-adenosyl-L-methionine-dependent methyltransferase</fullName>
    </submittedName>
</protein>
<evidence type="ECO:0000259" key="1">
    <source>
        <dbReference type="Pfam" id="PF17827"/>
    </source>
</evidence>
<dbReference type="Pfam" id="PF17827">
    <property type="entry name" value="PrmC_N"/>
    <property type="match status" value="1"/>
</dbReference>
<sequence length="295" mass="31753">MTVGEAIRAAATRLVATSDTARLDAELLMAHAMGVSRSDMLLRAMRERAPDSFAALVERRMGHEPVAYITGEAEFYGLTLKVTPATLIPRSDSEALIEAAREAFADRPPPQRILDLGTGSGALLLAAMSVWNAADGVGLDASFEALLVAIRNAQAHANIPVGIIGTPDADPPPLRPERGMARFVERDWFKHGWRAQIGTFDLILCNPPYVEDGVALDRQVRDFEPATALFAGPDGLDDYRALIPQLRALMNSGAVAILEIGTNQAEPVTALAEAAGFAVNLRRDLAERPRALVLR</sequence>
<dbReference type="PANTHER" id="PTHR18895:SF74">
    <property type="entry name" value="MTRF1L RELEASE FACTOR GLUTAMINE METHYLTRANSFERASE"/>
    <property type="match status" value="1"/>
</dbReference>
<comment type="caution">
    <text evidence="2">The sequence shown here is derived from an EMBL/GenBank/DDBJ whole genome shotgun (WGS) entry which is preliminary data.</text>
</comment>
<dbReference type="CDD" id="cd02440">
    <property type="entry name" value="AdoMet_MTases"/>
    <property type="match status" value="1"/>
</dbReference>
<evidence type="ECO:0000313" key="2">
    <source>
        <dbReference type="EMBL" id="OBV09903.1"/>
    </source>
</evidence>
<dbReference type="PROSITE" id="PS00092">
    <property type="entry name" value="N6_MTASE"/>
    <property type="match status" value="1"/>
</dbReference>
<accession>A0A1A7BBI1</accession>
<keyword evidence="2" id="KW-0489">Methyltransferase</keyword>
<feature type="domain" description="Release factor glutamine methyltransferase N-terminal" evidence="1">
    <location>
        <begin position="5"/>
        <end position="71"/>
    </location>
</feature>
<keyword evidence="2" id="KW-0808">Transferase</keyword>
<dbReference type="Proteomes" id="UP000092484">
    <property type="component" value="Unassembled WGS sequence"/>
</dbReference>
<dbReference type="GO" id="GO:0008168">
    <property type="term" value="F:methyltransferase activity"/>
    <property type="evidence" value="ECO:0007669"/>
    <property type="project" value="UniProtKB-KW"/>
</dbReference>
<dbReference type="AlphaFoldDB" id="A0A1A7BBI1"/>
<dbReference type="PATRIC" id="fig|1300349.4.peg.2788"/>